<feature type="transmembrane region" description="Helical" evidence="7">
    <location>
        <begin position="156"/>
        <end position="181"/>
    </location>
</feature>
<dbReference type="InterPro" id="IPR011527">
    <property type="entry name" value="ABC1_TM_dom"/>
</dbReference>
<comment type="caution">
    <text evidence="10">The sequence shown here is derived from an EMBL/GenBank/DDBJ whole genome shotgun (WGS) entry which is preliminary data.</text>
</comment>
<feature type="transmembrane region" description="Helical" evidence="7">
    <location>
        <begin position="63"/>
        <end position="83"/>
    </location>
</feature>
<dbReference type="GO" id="GO:0005524">
    <property type="term" value="F:ATP binding"/>
    <property type="evidence" value="ECO:0007669"/>
    <property type="project" value="UniProtKB-KW"/>
</dbReference>
<evidence type="ECO:0000259" key="9">
    <source>
        <dbReference type="PROSITE" id="PS50929"/>
    </source>
</evidence>
<keyword evidence="5 7" id="KW-1133">Transmembrane helix</keyword>
<comment type="subcellular location">
    <subcellularLocation>
        <location evidence="1">Cell membrane</location>
        <topology evidence="1">Multi-pass membrane protein</topology>
    </subcellularLocation>
</comment>
<dbReference type="Pfam" id="PF00005">
    <property type="entry name" value="ABC_tran"/>
    <property type="match status" value="1"/>
</dbReference>
<evidence type="ECO:0000256" key="1">
    <source>
        <dbReference type="ARBA" id="ARBA00004651"/>
    </source>
</evidence>
<feature type="transmembrane region" description="Helical" evidence="7">
    <location>
        <begin position="20"/>
        <end position="42"/>
    </location>
</feature>
<dbReference type="InterPro" id="IPR027417">
    <property type="entry name" value="P-loop_NTPase"/>
</dbReference>
<feature type="domain" description="ABC transporter" evidence="8">
    <location>
        <begin position="351"/>
        <end position="591"/>
    </location>
</feature>
<reference evidence="10 11" key="1">
    <citation type="submission" date="2023-07" db="EMBL/GenBank/DDBJ databases">
        <title>Genomic Encyclopedia of Type Strains, Phase IV (KMG-IV): sequencing the most valuable type-strain genomes for metagenomic binning, comparative biology and taxonomic classification.</title>
        <authorList>
            <person name="Goeker M."/>
        </authorList>
    </citation>
    <scope>NUCLEOTIDE SEQUENCE [LARGE SCALE GENOMIC DNA]</scope>
    <source>
        <strain evidence="10 11">DSM 12751</strain>
    </source>
</reference>
<gene>
    <name evidence="10" type="ORF">J2S11_003564</name>
</gene>
<evidence type="ECO:0000313" key="10">
    <source>
        <dbReference type="EMBL" id="MDQ0167637.1"/>
    </source>
</evidence>
<dbReference type="Proteomes" id="UP001235840">
    <property type="component" value="Unassembled WGS sequence"/>
</dbReference>
<dbReference type="SUPFAM" id="SSF90123">
    <property type="entry name" value="ABC transporter transmembrane region"/>
    <property type="match status" value="1"/>
</dbReference>
<evidence type="ECO:0000256" key="3">
    <source>
        <dbReference type="ARBA" id="ARBA00022741"/>
    </source>
</evidence>
<evidence type="ECO:0000256" key="4">
    <source>
        <dbReference type="ARBA" id="ARBA00022840"/>
    </source>
</evidence>
<keyword evidence="2 7" id="KW-0812">Transmembrane</keyword>
<dbReference type="PROSITE" id="PS50893">
    <property type="entry name" value="ABC_TRANSPORTER_2"/>
    <property type="match status" value="1"/>
</dbReference>
<dbReference type="PANTHER" id="PTHR43394:SF1">
    <property type="entry name" value="ATP-BINDING CASSETTE SUB-FAMILY B MEMBER 10, MITOCHONDRIAL"/>
    <property type="match status" value="1"/>
</dbReference>
<keyword evidence="4 10" id="KW-0067">ATP-binding</keyword>
<feature type="domain" description="ABC transmembrane type-1" evidence="9">
    <location>
        <begin position="22"/>
        <end position="312"/>
    </location>
</feature>
<protein>
    <submittedName>
        <fullName evidence="10">ABC transport system ATP-binding protein/ATP-binding cassette subfamily B protein</fullName>
    </submittedName>
</protein>
<keyword evidence="11" id="KW-1185">Reference proteome</keyword>
<evidence type="ECO:0000259" key="8">
    <source>
        <dbReference type="PROSITE" id="PS50893"/>
    </source>
</evidence>
<keyword evidence="3" id="KW-0547">Nucleotide-binding</keyword>
<dbReference type="RefSeq" id="WP_307396708.1">
    <property type="nucleotide sequence ID" value="NZ_BAAADK010000032.1"/>
</dbReference>
<evidence type="ECO:0000256" key="2">
    <source>
        <dbReference type="ARBA" id="ARBA00022692"/>
    </source>
</evidence>
<dbReference type="SUPFAM" id="SSF52540">
    <property type="entry name" value="P-loop containing nucleoside triphosphate hydrolases"/>
    <property type="match status" value="1"/>
</dbReference>
<dbReference type="InterPro" id="IPR017871">
    <property type="entry name" value="ABC_transporter-like_CS"/>
</dbReference>
<dbReference type="InterPro" id="IPR036640">
    <property type="entry name" value="ABC1_TM_sf"/>
</dbReference>
<keyword evidence="6 7" id="KW-0472">Membrane</keyword>
<evidence type="ECO:0000256" key="5">
    <source>
        <dbReference type="ARBA" id="ARBA00022989"/>
    </source>
</evidence>
<dbReference type="PANTHER" id="PTHR43394">
    <property type="entry name" value="ATP-DEPENDENT PERMEASE MDL1, MITOCHONDRIAL"/>
    <property type="match status" value="1"/>
</dbReference>
<proteinExistence type="predicted"/>
<sequence length="602" mass="68566">MKLVYLKNLFTLVWQYGKALFLLSTIIKIILGISPLATLFIVQEVINQVTELIQGESVEYMSVLFLLLLQFAVSVLISILNHVDSILAIHLEVRLDYKISKKVSTKSITVPFSYFELSQFYDHQNRIKNGNIGTRLMIPIKATLDVLKYIISISSYVIFLATIHWGLVVISLIAFIPILIIKAKFGSAKFYLMRNQTPAAREANYITSLLNTRQASKEIRLFRLGEFLLQKWSFLFKKNNSQTLRLARREYYAFILIDLFSALLYVAASLLLISQISRGFLAVGQFVSTGQAIQGAQSTINMIASTLARIYENQLYVEDLFKYLNYYEPTLHKNNEQEKTMSFPSKVQKGINVGNLSFYYPHSSKKALHNISFSVKPGEKIAIVGENGSGKSTLVKCLMGLYNNYEGTITIDDIDIQKIKTNELYDQMTGIFQDYMKYQFTVQENIGFGNISKLDQLQQIINTSEKSGADSFVRNLPKQYSSRLGRLFQGGYELSGGQWQKIALARALYKNAQIIFLDEPTASLDPLVEIELFRQFLSTTKDVTTFYISHRMASAKVAEKILVLKNGEIVESGSHTELMNLQGEYHRMYQAQANWYLEKDSS</sequence>
<feature type="transmembrane region" description="Helical" evidence="7">
    <location>
        <begin position="251"/>
        <end position="273"/>
    </location>
</feature>
<name>A0ABT9W324_9BACI</name>
<organism evidence="10 11">
    <name type="scientific">Caldalkalibacillus horti</name>
    <dbReference type="NCBI Taxonomy" id="77523"/>
    <lineage>
        <taxon>Bacteria</taxon>
        <taxon>Bacillati</taxon>
        <taxon>Bacillota</taxon>
        <taxon>Bacilli</taxon>
        <taxon>Bacillales</taxon>
        <taxon>Bacillaceae</taxon>
        <taxon>Caldalkalibacillus</taxon>
    </lineage>
</organism>
<dbReference type="Gene3D" id="3.40.50.300">
    <property type="entry name" value="P-loop containing nucleotide triphosphate hydrolases"/>
    <property type="match status" value="1"/>
</dbReference>
<dbReference type="Gene3D" id="1.20.1560.10">
    <property type="entry name" value="ABC transporter type 1, transmembrane domain"/>
    <property type="match status" value="1"/>
</dbReference>
<dbReference type="SMART" id="SM00382">
    <property type="entry name" value="AAA"/>
    <property type="match status" value="1"/>
</dbReference>
<evidence type="ECO:0000256" key="6">
    <source>
        <dbReference type="ARBA" id="ARBA00023136"/>
    </source>
</evidence>
<dbReference type="InterPro" id="IPR003439">
    <property type="entry name" value="ABC_transporter-like_ATP-bd"/>
</dbReference>
<dbReference type="PROSITE" id="PS50929">
    <property type="entry name" value="ABC_TM1F"/>
    <property type="match status" value="1"/>
</dbReference>
<dbReference type="InterPro" id="IPR039421">
    <property type="entry name" value="Type_1_exporter"/>
</dbReference>
<accession>A0ABT9W324</accession>
<evidence type="ECO:0000313" key="11">
    <source>
        <dbReference type="Proteomes" id="UP001235840"/>
    </source>
</evidence>
<dbReference type="PROSITE" id="PS00211">
    <property type="entry name" value="ABC_TRANSPORTER_1"/>
    <property type="match status" value="1"/>
</dbReference>
<evidence type="ECO:0000256" key="7">
    <source>
        <dbReference type="SAM" id="Phobius"/>
    </source>
</evidence>
<dbReference type="InterPro" id="IPR003593">
    <property type="entry name" value="AAA+_ATPase"/>
</dbReference>
<dbReference type="EMBL" id="JAUSTY010000018">
    <property type="protein sequence ID" value="MDQ0167637.1"/>
    <property type="molecule type" value="Genomic_DNA"/>
</dbReference>